<dbReference type="EMBL" id="CP089984">
    <property type="protein sequence ID" value="WXB12379.1"/>
    <property type="molecule type" value="Genomic_DNA"/>
</dbReference>
<evidence type="ECO:0000256" key="5">
    <source>
        <dbReference type="SAM" id="MobiDB-lite"/>
    </source>
</evidence>
<dbReference type="InterPro" id="IPR051395">
    <property type="entry name" value="Cytochrome_c_Peroxidase/MauG"/>
</dbReference>
<dbReference type="Proteomes" id="UP001370348">
    <property type="component" value="Chromosome"/>
</dbReference>
<evidence type="ECO:0000256" key="1">
    <source>
        <dbReference type="ARBA" id="ARBA00022617"/>
    </source>
</evidence>
<dbReference type="PANTHER" id="PTHR30600:SF9">
    <property type="entry name" value="BLR7738 PROTEIN"/>
    <property type="match status" value="1"/>
</dbReference>
<gene>
    <name evidence="7" type="ORF">LZC94_31585</name>
</gene>
<evidence type="ECO:0000313" key="8">
    <source>
        <dbReference type="Proteomes" id="UP001370348"/>
    </source>
</evidence>
<organism evidence="7 8">
    <name type="scientific">Pendulispora albinea</name>
    <dbReference type="NCBI Taxonomy" id="2741071"/>
    <lineage>
        <taxon>Bacteria</taxon>
        <taxon>Pseudomonadati</taxon>
        <taxon>Myxococcota</taxon>
        <taxon>Myxococcia</taxon>
        <taxon>Myxococcales</taxon>
        <taxon>Sorangiineae</taxon>
        <taxon>Pendulisporaceae</taxon>
        <taxon>Pendulispora</taxon>
    </lineage>
</organism>
<evidence type="ECO:0000259" key="6">
    <source>
        <dbReference type="PROSITE" id="PS51007"/>
    </source>
</evidence>
<feature type="domain" description="Cytochrome c" evidence="6">
    <location>
        <begin position="334"/>
        <end position="518"/>
    </location>
</feature>
<dbReference type="InterPro" id="IPR009056">
    <property type="entry name" value="Cyt_c-like_dom"/>
</dbReference>
<dbReference type="Gene3D" id="1.10.760.10">
    <property type="entry name" value="Cytochrome c-like domain"/>
    <property type="match status" value="1"/>
</dbReference>
<accession>A0ABZ2LNA5</accession>
<evidence type="ECO:0000256" key="2">
    <source>
        <dbReference type="ARBA" id="ARBA00022723"/>
    </source>
</evidence>
<keyword evidence="3 4" id="KW-0408">Iron</keyword>
<reference evidence="7 8" key="1">
    <citation type="submission" date="2021-12" db="EMBL/GenBank/DDBJ databases">
        <title>Discovery of the Pendulisporaceae a myxobacterial family with distinct sporulation behavior and unique specialized metabolism.</title>
        <authorList>
            <person name="Garcia R."/>
            <person name="Popoff A."/>
            <person name="Bader C.D."/>
            <person name="Loehr J."/>
            <person name="Walesch S."/>
            <person name="Walt C."/>
            <person name="Boldt J."/>
            <person name="Bunk B."/>
            <person name="Haeckl F.J.F.P.J."/>
            <person name="Gunesch A.P."/>
            <person name="Birkelbach J."/>
            <person name="Nuebel U."/>
            <person name="Pietschmann T."/>
            <person name="Bach T."/>
            <person name="Mueller R."/>
        </authorList>
    </citation>
    <scope>NUCLEOTIDE SEQUENCE [LARGE SCALE GENOMIC DNA]</scope>
    <source>
        <strain evidence="7 8">MSr11954</strain>
    </source>
</reference>
<dbReference type="RefSeq" id="WP_394822001.1">
    <property type="nucleotide sequence ID" value="NZ_CP089984.1"/>
</dbReference>
<dbReference type="PROSITE" id="PS51007">
    <property type="entry name" value="CYTC"/>
    <property type="match status" value="1"/>
</dbReference>
<protein>
    <recommendedName>
        <fullName evidence="6">Cytochrome c domain-containing protein</fullName>
    </recommendedName>
</protein>
<keyword evidence="2 4" id="KW-0479">Metal-binding</keyword>
<dbReference type="SUPFAM" id="SSF46626">
    <property type="entry name" value="Cytochrome c"/>
    <property type="match status" value="1"/>
</dbReference>
<keyword evidence="8" id="KW-1185">Reference proteome</keyword>
<name>A0ABZ2LNA5_9BACT</name>
<evidence type="ECO:0000256" key="4">
    <source>
        <dbReference type="PROSITE-ProRule" id="PRU00433"/>
    </source>
</evidence>
<feature type="region of interest" description="Disordered" evidence="5">
    <location>
        <begin position="21"/>
        <end position="46"/>
    </location>
</feature>
<evidence type="ECO:0000256" key="3">
    <source>
        <dbReference type="ARBA" id="ARBA00023004"/>
    </source>
</evidence>
<sequence length="520" mass="57205">MTQVILVIIALCAIAGCAPKSGSRVPDGESRTPESGPMSSPEEYGDRPISAEAGADYFLRLGGGDPYATGMAYPLFLALMEAYPGELGRDWNAFAEKFGMISDPEAKGDPRVLPIGFHLTVDPKTNVPWLVANCQFCHAERIRLPGGDRIVPGMGNKSVRPHAYGAALVRIGTDPGLDPARLTALATQRAAAWNVAWPEVMRRPIVDATLAAFKSGSARRAAWAKQVDDALPGRTATIESFAFALGERQNQTIVLPSTIGWVKTPDVRGFPFRETFSYDASGYGSPQALVLEADFLFGTRAEWYLSHPHIATSMYLYLKSFTRKLPFPKPVDEALARRGKGVFEARCAECHGFYVDHGDDVRVSYRERVIPLDVIGTDPARVKAVTADFVEAANRFEMTRGYTRVRNTNGYVPPVLIDVWARGVFGHAGQWPSLEAMATRPDERPRQFIVDTRGLYDLERVGVRHEIVPRGRPARPLKPGEYLYNGDLPGFRTDGHPFLSNLPPADRLATIEYLKTLSAD</sequence>
<keyword evidence="1 4" id="KW-0349">Heme</keyword>
<dbReference type="InterPro" id="IPR036909">
    <property type="entry name" value="Cyt_c-like_dom_sf"/>
</dbReference>
<dbReference type="PANTHER" id="PTHR30600">
    <property type="entry name" value="CYTOCHROME C PEROXIDASE-RELATED"/>
    <property type="match status" value="1"/>
</dbReference>
<proteinExistence type="predicted"/>
<evidence type="ECO:0000313" key="7">
    <source>
        <dbReference type="EMBL" id="WXB12379.1"/>
    </source>
</evidence>